<feature type="compositionally biased region" description="Acidic residues" evidence="6">
    <location>
        <begin position="613"/>
        <end position="623"/>
    </location>
</feature>
<feature type="compositionally biased region" description="Basic and acidic residues" evidence="6">
    <location>
        <begin position="624"/>
        <end position="634"/>
    </location>
</feature>
<dbReference type="InterPro" id="IPR052035">
    <property type="entry name" value="ZnF_BED_domain_contain"/>
</dbReference>
<feature type="region of interest" description="Disordered" evidence="6">
    <location>
        <begin position="613"/>
        <end position="634"/>
    </location>
</feature>
<sequence length="1546" mass="174282">MMAHILGKGGHNPCPNVSSEVRKAVKALKKGKEKREREDSEDELTHGDVTKPAKKRLLTKVENSMKQPQLKVFRGLSVPFSPEQEEIVRKQFLCATLSANLPFRWVEDPEIIILFLLFRSAAGDVIPSRQQISGKLLDDADLVVTKQLKSLLNGQYGVLAADGWKDDSRNAINGVNVSVGGKTYLIDLILATAHKKDGASMCRAFEEMIDKAESKYGFQLILGDYFEENKEAAETAEEATGLIGWVLSHGRVRTVFDESQAAISIPAGKVLAFFVANMTRWTTHFLAFDHLHDLKESMRCAVIQRRMDIISAQVGAEKNRQRRQKLEDDANYHCELIDDGGFWCRLKSIVDDLEPICFGLNMNQADAMHPDQALLTFAGIFLYFQRHSKRVVADRMMKRIEKRWKALDQPMFVLTLVLNPFEGVSHFGDKAGISPFMLNTILLQTYHRVHSRPPKVPRSENEELEYLARQRQKEREVSESFLAYLSGKGEFEDWEKNKVLFERVHGSDPLSMWKAFLKTPLVSELADFAILLLSMSVNQAGLERNFSDLRIKKTCLRNRLKLSRLEKMAKVGADIQAAHQEVGFIADRVKRQNHDQRKVAELLAVPRYADLLEEDDNSSEDNEPAERRRSGLIKSREAWQGEMAKWIQDEQAQSDDDDDEVANAAYGKKRSKWLPRSLNMLFAGRKETDIDQQMSSVVLTLLTGSKLLTGQWSLTFLTGSVDKAGRLTHARWASIYLRELWSVTHASEIPTVGLFSLKQVKACVAARVRRLEAESFEDELPPTQTQQFDEALKQIEPICGKIKKLEAHLRMCELLSVEGRAAVSCLLEKENVPPTPTPVPSHFLQTILSSSQQTPTMPLSRAGGRPLKRAHTSLDDLQTPGTQDEFEVDVCNVFVACGIAWNAANNPTMHAFTKKWVHPDVLMPDRQVLSGRVLDGEVEKIEGAVRDVMMGKFVTGQCDGWKNVAKTPVITTVMTAGNEVSTPSDLTSTTLTVIQPYLIRTHDMTGEPKTGDRLLQLVLDDIEYMVEKFGVHVIAWCTDDGPDGKKMRRLLRRHFPWIMVLVCWAHQINLIVGDFLTLKYDLLIVIAQCLEVIKWFNNHGAALALLDQEMKITYEGKSWVLVLPVITRWTAHYLSTTRLLKVKNAVTSCVHRHEEKLIVAGERTQEVQDRAQEIIAIVRDVGFWRSLAKVQAILEPLAIAANITQASHTRLDHVLLTLGNLYRIYSTSTIDADIAYQIQNSLEKQWEKADQDIFILSVFFNPYIRSRIFQPAVLSESKLYNIVESVFKRFYGRNGDVALLQAFHDYVRERGDFSWQEMNLERMKELFEQEESPLDVAYIWSFIDSQPPNDPPAGRNALVKLAIHILTPVANSAGCERSFSLFGAVHTKYRNKLKAKQVHKIGVVKMDIHRNNVAEGLVTDRRKRKFGQMESDSTGDSSPSVDPTNFLALGTSLIREAAADNEEPDLPPLLVPDPPPHQPSGSTAPRSGSPRKISLKELFNYESAAAALDSGTGLDFYWKGGIRIINEEFQQCDEDAAEDPSVPAAV</sequence>
<dbReference type="EMBL" id="JAACJP010000002">
    <property type="protein sequence ID" value="KAF5387115.1"/>
    <property type="molecule type" value="Genomic_DNA"/>
</dbReference>
<evidence type="ECO:0000256" key="4">
    <source>
        <dbReference type="ARBA" id="ARBA00022833"/>
    </source>
</evidence>
<feature type="region of interest" description="Disordered" evidence="6">
    <location>
        <begin position="25"/>
        <end position="48"/>
    </location>
</feature>
<evidence type="ECO:0000313" key="7">
    <source>
        <dbReference type="EMBL" id="KAF5387115.1"/>
    </source>
</evidence>
<keyword evidence="2" id="KW-0479">Metal-binding</keyword>
<feature type="compositionally biased region" description="Basic and acidic residues" evidence="6">
    <location>
        <begin position="33"/>
        <end position="48"/>
    </location>
</feature>
<gene>
    <name evidence="7" type="ORF">D9615_001638</name>
</gene>
<feature type="compositionally biased region" description="Pro residues" evidence="6">
    <location>
        <begin position="1466"/>
        <end position="1478"/>
    </location>
</feature>
<dbReference type="GO" id="GO:0008270">
    <property type="term" value="F:zinc ion binding"/>
    <property type="evidence" value="ECO:0007669"/>
    <property type="project" value="UniProtKB-KW"/>
</dbReference>
<comment type="subcellular location">
    <subcellularLocation>
        <location evidence="1">Nucleus</location>
    </subcellularLocation>
</comment>
<evidence type="ECO:0000256" key="5">
    <source>
        <dbReference type="ARBA" id="ARBA00023242"/>
    </source>
</evidence>
<dbReference type="OrthoDB" id="2423954at2759"/>
<keyword evidence="4" id="KW-0862">Zinc</keyword>
<feature type="compositionally biased region" description="Polar residues" evidence="6">
    <location>
        <begin position="1430"/>
        <end position="1443"/>
    </location>
</feature>
<protein>
    <submittedName>
        <fullName evidence="7">Uncharacterized protein</fullName>
    </submittedName>
</protein>
<evidence type="ECO:0000313" key="8">
    <source>
        <dbReference type="Proteomes" id="UP000565441"/>
    </source>
</evidence>
<dbReference type="InterPro" id="IPR012337">
    <property type="entry name" value="RNaseH-like_sf"/>
</dbReference>
<reference evidence="7 8" key="1">
    <citation type="journal article" date="2020" name="ISME J.">
        <title>Uncovering the hidden diversity of litter-decomposition mechanisms in mushroom-forming fungi.</title>
        <authorList>
            <person name="Floudas D."/>
            <person name="Bentzer J."/>
            <person name="Ahren D."/>
            <person name="Johansson T."/>
            <person name="Persson P."/>
            <person name="Tunlid A."/>
        </authorList>
    </citation>
    <scope>NUCLEOTIDE SEQUENCE [LARGE SCALE GENOMIC DNA]</scope>
    <source>
        <strain evidence="7 8">CBS 661.87</strain>
    </source>
</reference>
<dbReference type="GO" id="GO:0005634">
    <property type="term" value="C:nucleus"/>
    <property type="evidence" value="ECO:0007669"/>
    <property type="project" value="UniProtKB-SubCell"/>
</dbReference>
<dbReference type="PANTHER" id="PTHR46481:SF10">
    <property type="entry name" value="ZINC FINGER BED DOMAIN-CONTAINING PROTEIN 39"/>
    <property type="match status" value="1"/>
</dbReference>
<evidence type="ECO:0000256" key="1">
    <source>
        <dbReference type="ARBA" id="ARBA00004123"/>
    </source>
</evidence>
<feature type="region of interest" description="Disordered" evidence="6">
    <location>
        <begin position="1"/>
        <end position="20"/>
    </location>
</feature>
<keyword evidence="5" id="KW-0539">Nucleus</keyword>
<evidence type="ECO:0000256" key="6">
    <source>
        <dbReference type="SAM" id="MobiDB-lite"/>
    </source>
</evidence>
<proteinExistence type="predicted"/>
<feature type="region of interest" description="Disordered" evidence="6">
    <location>
        <begin position="1463"/>
        <end position="1490"/>
    </location>
</feature>
<organism evidence="7 8">
    <name type="scientific">Tricholomella constricta</name>
    <dbReference type="NCBI Taxonomy" id="117010"/>
    <lineage>
        <taxon>Eukaryota</taxon>
        <taxon>Fungi</taxon>
        <taxon>Dikarya</taxon>
        <taxon>Basidiomycota</taxon>
        <taxon>Agaricomycotina</taxon>
        <taxon>Agaricomycetes</taxon>
        <taxon>Agaricomycetidae</taxon>
        <taxon>Agaricales</taxon>
        <taxon>Tricholomatineae</taxon>
        <taxon>Lyophyllaceae</taxon>
        <taxon>Tricholomella</taxon>
    </lineage>
</organism>
<dbReference type="SUPFAM" id="SSF53098">
    <property type="entry name" value="Ribonuclease H-like"/>
    <property type="match status" value="2"/>
</dbReference>
<accession>A0A8H5HPJ7</accession>
<dbReference type="Proteomes" id="UP000565441">
    <property type="component" value="Unassembled WGS sequence"/>
</dbReference>
<comment type="caution">
    <text evidence="7">The sequence shown here is derived from an EMBL/GenBank/DDBJ whole genome shotgun (WGS) entry which is preliminary data.</text>
</comment>
<evidence type="ECO:0000256" key="2">
    <source>
        <dbReference type="ARBA" id="ARBA00022723"/>
    </source>
</evidence>
<name>A0A8H5HPJ7_9AGAR</name>
<keyword evidence="8" id="KW-1185">Reference proteome</keyword>
<dbReference type="PANTHER" id="PTHR46481">
    <property type="entry name" value="ZINC FINGER BED DOMAIN-CONTAINING PROTEIN 4"/>
    <property type="match status" value="1"/>
</dbReference>
<feature type="region of interest" description="Disordered" evidence="6">
    <location>
        <begin position="1419"/>
        <end position="1443"/>
    </location>
</feature>
<keyword evidence="3" id="KW-0863">Zinc-finger</keyword>
<evidence type="ECO:0000256" key="3">
    <source>
        <dbReference type="ARBA" id="ARBA00022771"/>
    </source>
</evidence>